<evidence type="ECO:0000256" key="2">
    <source>
        <dbReference type="SAM" id="SignalP"/>
    </source>
</evidence>
<keyword evidence="4" id="KW-1185">Reference proteome</keyword>
<dbReference type="SUPFAM" id="SSF53850">
    <property type="entry name" value="Periplasmic binding protein-like II"/>
    <property type="match status" value="1"/>
</dbReference>
<reference evidence="3 4" key="2">
    <citation type="journal article" date="2012" name="Stand. Genomic Sci.">
        <title>Complete genome sequence of the sulfate-reducing firmicute Desulfotomaculum ruminis type strain (DL(T)).</title>
        <authorList>
            <person name="Spring S."/>
            <person name="Visser M."/>
            <person name="Lu M."/>
            <person name="Copeland A."/>
            <person name="Lapidus A."/>
            <person name="Lucas S."/>
            <person name="Cheng J.F."/>
            <person name="Han C."/>
            <person name="Tapia R."/>
            <person name="Goodwin L.A."/>
            <person name="Pitluck S."/>
            <person name="Ivanova N."/>
            <person name="Land M."/>
            <person name="Hauser L."/>
            <person name="Larimer F."/>
            <person name="Rohde M."/>
            <person name="Goker M."/>
            <person name="Detter J.C."/>
            <person name="Kyrpides N.C."/>
            <person name="Woyke T."/>
            <person name="Schaap P.J."/>
            <person name="Plugge C.M."/>
            <person name="Muyzer G."/>
            <person name="Kuever J."/>
            <person name="Pereira I.A."/>
            <person name="Parshina S.N."/>
            <person name="Bernier-Latmani R."/>
            <person name="Stams A.J."/>
            <person name="Klenk H.P."/>
        </authorList>
    </citation>
    <scope>NUCLEOTIDE SEQUENCE [LARGE SCALE GENOMIC DNA]</scope>
    <source>
        <strain evidence="4">ATCC 23193 / DSM 2154 / NCIB 8452 / DL</strain>
    </source>
</reference>
<proteinExistence type="inferred from homology"/>
<dbReference type="CDD" id="cd07012">
    <property type="entry name" value="PBP2_Bug_TTT"/>
    <property type="match status" value="1"/>
</dbReference>
<dbReference type="RefSeq" id="WP_013841728.1">
    <property type="nucleotide sequence ID" value="NC_015589.1"/>
</dbReference>
<comment type="similarity">
    <text evidence="1">Belongs to the UPF0065 (bug) family.</text>
</comment>
<gene>
    <name evidence="3" type="ordered locus">Desru_1698</name>
</gene>
<name>F6DSW8_DESRL</name>
<dbReference type="Pfam" id="PF03401">
    <property type="entry name" value="TctC"/>
    <property type="match status" value="1"/>
</dbReference>
<evidence type="ECO:0000256" key="1">
    <source>
        <dbReference type="ARBA" id="ARBA00006987"/>
    </source>
</evidence>
<organism evidence="3 4">
    <name type="scientific">Desulforamulus ruminis (strain ATCC 23193 / DSM 2154 / NCIMB 8452 / DL)</name>
    <name type="common">Desulfotomaculum ruminis</name>
    <dbReference type="NCBI Taxonomy" id="696281"/>
    <lineage>
        <taxon>Bacteria</taxon>
        <taxon>Bacillati</taxon>
        <taxon>Bacillota</taxon>
        <taxon>Clostridia</taxon>
        <taxon>Eubacteriales</taxon>
        <taxon>Peptococcaceae</taxon>
        <taxon>Desulforamulus</taxon>
    </lineage>
</organism>
<feature type="chain" id="PRO_5039089623" description="Tripartite-type tricarboxylate transporter, receptor component TctC" evidence="2">
    <location>
        <begin position="26"/>
        <end position="331"/>
    </location>
</feature>
<accession>F6DSW8</accession>
<dbReference type="STRING" id="696281.Desru_1698"/>
<dbReference type="Gene3D" id="3.40.190.10">
    <property type="entry name" value="Periplasmic binding protein-like II"/>
    <property type="match status" value="1"/>
</dbReference>
<evidence type="ECO:0008006" key="5">
    <source>
        <dbReference type="Google" id="ProtNLM"/>
    </source>
</evidence>
<dbReference type="EMBL" id="CP002780">
    <property type="protein sequence ID" value="AEG59962.1"/>
    <property type="molecule type" value="Genomic_DNA"/>
</dbReference>
<keyword evidence="2" id="KW-0732">Signal</keyword>
<dbReference type="PIRSF" id="PIRSF017082">
    <property type="entry name" value="YflP"/>
    <property type="match status" value="1"/>
</dbReference>
<dbReference type="OrthoDB" id="8880247at2"/>
<evidence type="ECO:0000313" key="3">
    <source>
        <dbReference type="EMBL" id="AEG59962.1"/>
    </source>
</evidence>
<dbReference type="KEGG" id="dru:Desru_1698"/>
<dbReference type="HOGENOM" id="CLU_045683_1_1_9"/>
<dbReference type="InterPro" id="IPR042100">
    <property type="entry name" value="Bug_dom1"/>
</dbReference>
<evidence type="ECO:0000313" key="4">
    <source>
        <dbReference type="Proteomes" id="UP000009234"/>
    </source>
</evidence>
<reference evidence="4" key="1">
    <citation type="submission" date="2011-05" db="EMBL/GenBank/DDBJ databases">
        <title>Complete sequence of Desulfotomaculum ruminis DSM 2154.</title>
        <authorList>
            <person name="Lucas S."/>
            <person name="Copeland A."/>
            <person name="Lapidus A."/>
            <person name="Cheng J.-F."/>
            <person name="Goodwin L."/>
            <person name="Pitluck S."/>
            <person name="Lu M."/>
            <person name="Detter J.C."/>
            <person name="Han C."/>
            <person name="Tapia R."/>
            <person name="Land M."/>
            <person name="Hauser L."/>
            <person name="Kyrpides N."/>
            <person name="Ivanova N."/>
            <person name="Mikhailova N."/>
            <person name="Pagani I."/>
            <person name="Stams A.J.M."/>
            <person name="Plugge C.M."/>
            <person name="Muyzer G."/>
            <person name="Kuever J."/>
            <person name="Parshina S.N."/>
            <person name="Ivanova A.E."/>
            <person name="Nazina T.N."/>
            <person name="Brambilla E."/>
            <person name="Spring S."/>
            <person name="Klenk H.-P."/>
            <person name="Woyke T."/>
        </authorList>
    </citation>
    <scope>NUCLEOTIDE SEQUENCE [LARGE SCALE GENOMIC DNA]</scope>
    <source>
        <strain evidence="4">ATCC 23193 / DSM 2154 / NCIB 8452 / DL</strain>
    </source>
</reference>
<dbReference type="Proteomes" id="UP000009234">
    <property type="component" value="Chromosome"/>
</dbReference>
<dbReference type="InterPro" id="IPR005064">
    <property type="entry name" value="BUG"/>
</dbReference>
<dbReference type="PANTHER" id="PTHR42928">
    <property type="entry name" value="TRICARBOXYLATE-BINDING PROTEIN"/>
    <property type="match status" value="1"/>
</dbReference>
<feature type="signal peptide" evidence="2">
    <location>
        <begin position="1"/>
        <end position="25"/>
    </location>
</feature>
<sequence length="331" mass="36469">MKKKNWVRILTVVLALSMLSLAGCAGNKGGEQEAKKVEYPTKPVNLIIAFNAGGSSDVQARIVEKYWKKYFNNQPLTFDYQVGAGGKVGFTEITKAKPDGYTIGGINIPHINLQAMSAQATFNTDDFAYIAQVVNDPTLLAVKAGSPITNLEQFVAEAKKKGGKMTIATVGTFTAHHVAALQIMEKMGIELTIVPFTGASEQNVALMGGHVDAMVGNLNDVMRDLSKFQLLAIATEERHPWIKDVPTFKEQNIDFVSDIRRAFAAPKDIDPAVLKILRDGFEKICNDPEYLKDMEKIGQPAEYLGGEELENLVKQYNEEAKPLVEKYELNK</sequence>
<dbReference type="PANTHER" id="PTHR42928:SF5">
    <property type="entry name" value="BLR1237 PROTEIN"/>
    <property type="match status" value="1"/>
</dbReference>
<dbReference type="Gene3D" id="3.40.190.150">
    <property type="entry name" value="Bordetella uptake gene, domain 1"/>
    <property type="match status" value="1"/>
</dbReference>
<protein>
    <recommendedName>
        <fullName evidence="5">Tripartite-type tricarboxylate transporter, receptor component TctC</fullName>
    </recommendedName>
</protein>
<dbReference type="PROSITE" id="PS51257">
    <property type="entry name" value="PROKAR_LIPOPROTEIN"/>
    <property type="match status" value="1"/>
</dbReference>
<dbReference type="AlphaFoldDB" id="F6DSW8"/>
<dbReference type="eggNOG" id="COG3181">
    <property type="taxonomic scope" value="Bacteria"/>
</dbReference>